<dbReference type="PANTHER" id="PTHR43685:SF11">
    <property type="entry name" value="GLYCOSYLTRANSFERASE TAGX-RELATED"/>
    <property type="match status" value="1"/>
</dbReference>
<dbReference type="CDD" id="cd06433">
    <property type="entry name" value="GT_2_WfgS_like"/>
    <property type="match status" value="1"/>
</dbReference>
<evidence type="ECO:0000313" key="3">
    <source>
        <dbReference type="Proteomes" id="UP000229740"/>
    </source>
</evidence>
<dbReference type="InterPro" id="IPR027417">
    <property type="entry name" value="P-loop_NTPase"/>
</dbReference>
<dbReference type="PANTHER" id="PTHR43685">
    <property type="entry name" value="GLYCOSYLTRANSFERASE"/>
    <property type="match status" value="1"/>
</dbReference>
<evidence type="ECO:0000259" key="1">
    <source>
        <dbReference type="Pfam" id="PF00535"/>
    </source>
</evidence>
<dbReference type="EMBL" id="PDPS01000030">
    <property type="protein sequence ID" value="PID56912.1"/>
    <property type="molecule type" value="Genomic_DNA"/>
</dbReference>
<dbReference type="SUPFAM" id="SSF52540">
    <property type="entry name" value="P-loop containing nucleoside triphosphate hydrolases"/>
    <property type="match status" value="1"/>
</dbReference>
<dbReference type="Gene3D" id="3.40.50.300">
    <property type="entry name" value="P-loop containing nucleotide triphosphate hydrolases"/>
    <property type="match status" value="1"/>
</dbReference>
<dbReference type="AlphaFoldDB" id="A0A2G6E4X1"/>
<proteinExistence type="predicted"/>
<gene>
    <name evidence="2" type="ORF">CSB45_09650</name>
</gene>
<organism evidence="2 3">
    <name type="scientific">candidate division KSB3 bacterium</name>
    <dbReference type="NCBI Taxonomy" id="2044937"/>
    <lineage>
        <taxon>Bacteria</taxon>
        <taxon>candidate division KSB3</taxon>
    </lineage>
</organism>
<reference evidence="2 3" key="1">
    <citation type="submission" date="2017-10" db="EMBL/GenBank/DDBJ databases">
        <title>Novel microbial diversity and functional potential in the marine mammal oral microbiome.</title>
        <authorList>
            <person name="Dudek N.K."/>
            <person name="Sun C.L."/>
            <person name="Burstein D."/>
            <person name="Kantor R.S."/>
            <person name="Aliaga Goltsman D.S."/>
            <person name="Bik E.M."/>
            <person name="Thomas B.C."/>
            <person name="Banfield J.F."/>
            <person name="Relman D.A."/>
        </authorList>
    </citation>
    <scope>NUCLEOTIDE SEQUENCE [LARGE SCALE GENOMIC DNA]</scope>
    <source>
        <strain evidence="2">DOLZORAL124_49_17</strain>
    </source>
</reference>
<evidence type="ECO:0000313" key="2">
    <source>
        <dbReference type="EMBL" id="PID56912.1"/>
    </source>
</evidence>
<dbReference type="SUPFAM" id="SSF53448">
    <property type="entry name" value="Nucleotide-diphospho-sugar transferases"/>
    <property type="match status" value="1"/>
</dbReference>
<accession>A0A2G6E4X1</accession>
<protein>
    <recommendedName>
        <fullName evidence="1">Glycosyltransferase 2-like domain-containing protein</fullName>
    </recommendedName>
</protein>
<name>A0A2G6E4X1_9BACT</name>
<comment type="caution">
    <text evidence="2">The sequence shown here is derived from an EMBL/GenBank/DDBJ whole genome shotgun (WGS) entry which is preliminary data.</text>
</comment>
<dbReference type="InterPro" id="IPR001173">
    <property type="entry name" value="Glyco_trans_2-like"/>
</dbReference>
<feature type="domain" description="Glycosyltransferase 2-like" evidence="1">
    <location>
        <begin position="494"/>
        <end position="613"/>
    </location>
</feature>
<dbReference type="InterPro" id="IPR050834">
    <property type="entry name" value="Glycosyltransf_2"/>
</dbReference>
<dbReference type="Pfam" id="PF00535">
    <property type="entry name" value="Glycos_transf_2"/>
    <property type="match status" value="1"/>
</dbReference>
<dbReference type="InterPro" id="IPR029044">
    <property type="entry name" value="Nucleotide-diphossugar_trans"/>
</dbReference>
<dbReference type="Gene3D" id="3.90.550.10">
    <property type="entry name" value="Spore Coat Polysaccharide Biosynthesis Protein SpsA, Chain A"/>
    <property type="match status" value="1"/>
</dbReference>
<dbReference type="Pfam" id="PF13469">
    <property type="entry name" value="Sulfotransfer_3"/>
    <property type="match status" value="1"/>
</dbReference>
<dbReference type="Proteomes" id="UP000229740">
    <property type="component" value="Unassembled WGS sequence"/>
</dbReference>
<sequence>MRPPCIFITARFRSGSTMLWNIFRQIPDVVAYYEPLHEKLPQWMASRVPPQASHPHIDCYFQDYPPVEDLKQHHLAEFGLCRLYLESDESYPPLKNYIQYLIDCRPVGRLPVLQFNRVDFRLAWLKAHFPETPIIHLYRSPRDQWYSSIADSPEALDENPDADPYLITSWARDLCRQFPFLARPYIRHAYQRFYFLWKLSFLVGSRLADLSVAYEAILQQADFIIPQLLRIGHLEVQKNLETCKSVILKRPFERWKHYRSEEWFTGLEQECNEILKKTGLEEDLGKKPLARIIAENRDYQIFSADPAVYTWAIQSSQSAGIQHQIISEEKEQIIQGHEQLIQAKEQVIQGHEQLIQAKEQVIQGHEQLIQAKEQIIQGHEQLIQAKEQIIQGHEQLIQAKEQIIQGHEQLIQAKEQIIQGQEHAIQDMQRHPVRLLARRYLPSGLKEFIRQKRQVFQPRLGQLEQYAPRSFDSSQCDSAPQSSTQGAGLTIALVTPSFNQAGFIEATIKSVLDQQYPELDYIIQDGGSSDTTPEILMQYRSQLSHVESCRDRGQANAINQGFRHSSAELMAWLNSDDLLLPGALAYVARFFQDHPDVDVVYGHRVLINEDGQEVGRWVLPPHDNAMLLWADYVPQETLFWRRSIWEQSGGCLDESFHFALDWDLLLRFSEAGAKFVRLPRFLGAFRVHAQQKTSQELQGQGARECTRLRRRIHGRDISDQEALYQLRAYFRKHLMYDWLYRLGILQF</sequence>